<protein>
    <submittedName>
        <fullName evidence="2">NAD(P)-binding protein</fullName>
    </submittedName>
</protein>
<comment type="caution">
    <text evidence="2">The sequence shown here is derived from an EMBL/GenBank/DDBJ whole genome shotgun (WGS) entry which is preliminary data.</text>
</comment>
<keyword evidence="3" id="KW-1185">Reference proteome</keyword>
<dbReference type="PANTHER" id="PTHR47129">
    <property type="entry name" value="QUINONE OXIDOREDUCTASE 2"/>
    <property type="match status" value="1"/>
</dbReference>
<dbReference type="STRING" id="1754192.A0A1Y1XJW4"/>
<dbReference type="EMBL" id="MCFG01000026">
    <property type="protein sequence ID" value="ORX86049.1"/>
    <property type="molecule type" value="Genomic_DNA"/>
</dbReference>
<evidence type="ECO:0000313" key="2">
    <source>
        <dbReference type="EMBL" id="ORX86049.1"/>
    </source>
</evidence>
<accession>A0A1Y1XJW4</accession>
<reference evidence="2 3" key="1">
    <citation type="submission" date="2016-08" db="EMBL/GenBank/DDBJ databases">
        <title>A Parts List for Fungal Cellulosomes Revealed by Comparative Genomics.</title>
        <authorList>
            <consortium name="DOE Joint Genome Institute"/>
            <person name="Haitjema C.H."/>
            <person name="Gilmore S.P."/>
            <person name="Henske J.K."/>
            <person name="Solomon K.V."/>
            <person name="De Groot R."/>
            <person name="Kuo A."/>
            <person name="Mondo S.J."/>
            <person name="Salamov A.A."/>
            <person name="Labutti K."/>
            <person name="Zhao Z."/>
            <person name="Chiniquy J."/>
            <person name="Barry K."/>
            <person name="Brewer H.M."/>
            <person name="Purvine S.O."/>
            <person name="Wright A.T."/>
            <person name="Boxma B."/>
            <person name="Van Alen T."/>
            <person name="Hackstein J.H."/>
            <person name="Baker S.E."/>
            <person name="Grigoriev I.V."/>
            <person name="O'Malley M.A."/>
        </authorList>
    </citation>
    <scope>NUCLEOTIDE SEQUENCE [LARGE SCALE GENOMIC DNA]</scope>
    <source>
        <strain evidence="2 3">S4</strain>
    </source>
</reference>
<proteinExistence type="predicted"/>
<dbReference type="InterPro" id="IPR036291">
    <property type="entry name" value="NAD(P)-bd_dom_sf"/>
</dbReference>
<reference evidence="2 3" key="2">
    <citation type="submission" date="2016-08" db="EMBL/GenBank/DDBJ databases">
        <title>Pervasive Adenine N6-methylation of Active Genes in Fungi.</title>
        <authorList>
            <consortium name="DOE Joint Genome Institute"/>
            <person name="Mondo S.J."/>
            <person name="Dannebaum R.O."/>
            <person name="Kuo R.C."/>
            <person name="Labutti K."/>
            <person name="Haridas S."/>
            <person name="Kuo A."/>
            <person name="Salamov A."/>
            <person name="Ahrendt S.R."/>
            <person name="Lipzen A."/>
            <person name="Sullivan W."/>
            <person name="Andreopoulos W.B."/>
            <person name="Clum A."/>
            <person name="Lindquist E."/>
            <person name="Daum C."/>
            <person name="Ramamoorthy G.K."/>
            <person name="Gryganskyi A."/>
            <person name="Culley D."/>
            <person name="Magnuson J.K."/>
            <person name="James T.Y."/>
            <person name="O'Malley M.A."/>
            <person name="Stajich J.E."/>
            <person name="Spatafora J.W."/>
            <person name="Visel A."/>
            <person name="Grigoriev I.V."/>
        </authorList>
    </citation>
    <scope>NUCLEOTIDE SEQUENCE [LARGE SCALE GENOMIC DNA]</scope>
    <source>
        <strain evidence="2 3">S4</strain>
    </source>
</reference>
<gene>
    <name evidence="2" type="ORF">BCR32DRAFT_241306</name>
</gene>
<dbReference type="Pfam" id="PF05368">
    <property type="entry name" value="NmrA"/>
    <property type="match status" value="1"/>
</dbReference>
<sequence length="268" mass="30684">MTWNIIVTGATGHYGSLAIDFIKKFNPEGVEPRIGDFSDKNSLIEAFKGMNRLLFVSVPYKNIQKNVVEAAKECGISYIVYTSIFGAEYSKFGLEINHKQTEQWIKESGIPYTILRNNWYIDLEEGLLHATKNTGSFLYTTKENKLSFALRREYAEVGARVILKEDNFYYNKIINLARTPFTYPELGKMVEEALGKKIEIKEVSMDEFQKYLEEANVTQQGKSVSLSMQTYVKNGNNGEELGDPKEFEEVLSRKLESLVSIIREYLSD</sequence>
<feature type="domain" description="NmrA-like" evidence="1">
    <location>
        <begin position="22"/>
        <end position="217"/>
    </location>
</feature>
<name>A0A1Y1XJW4_9FUNG</name>
<dbReference type="Gene3D" id="3.90.25.10">
    <property type="entry name" value="UDP-galactose 4-epimerase, domain 1"/>
    <property type="match status" value="1"/>
</dbReference>
<dbReference type="Proteomes" id="UP000193944">
    <property type="component" value="Unassembled WGS sequence"/>
</dbReference>
<organism evidence="2 3">
    <name type="scientific">Anaeromyces robustus</name>
    <dbReference type="NCBI Taxonomy" id="1754192"/>
    <lineage>
        <taxon>Eukaryota</taxon>
        <taxon>Fungi</taxon>
        <taxon>Fungi incertae sedis</taxon>
        <taxon>Chytridiomycota</taxon>
        <taxon>Chytridiomycota incertae sedis</taxon>
        <taxon>Neocallimastigomycetes</taxon>
        <taxon>Neocallimastigales</taxon>
        <taxon>Neocallimastigaceae</taxon>
        <taxon>Anaeromyces</taxon>
    </lineage>
</organism>
<dbReference type="SUPFAM" id="SSF51735">
    <property type="entry name" value="NAD(P)-binding Rossmann-fold domains"/>
    <property type="match status" value="1"/>
</dbReference>
<evidence type="ECO:0000313" key="3">
    <source>
        <dbReference type="Proteomes" id="UP000193944"/>
    </source>
</evidence>
<evidence type="ECO:0000259" key="1">
    <source>
        <dbReference type="Pfam" id="PF05368"/>
    </source>
</evidence>
<dbReference type="Gene3D" id="3.40.50.720">
    <property type="entry name" value="NAD(P)-binding Rossmann-like Domain"/>
    <property type="match status" value="1"/>
</dbReference>
<dbReference type="PANTHER" id="PTHR47129:SF1">
    <property type="entry name" value="NMRA-LIKE DOMAIN-CONTAINING PROTEIN"/>
    <property type="match status" value="1"/>
</dbReference>
<dbReference type="AlphaFoldDB" id="A0A1Y1XJW4"/>
<dbReference type="InterPro" id="IPR008030">
    <property type="entry name" value="NmrA-like"/>
</dbReference>
<dbReference type="OrthoDB" id="419598at2759"/>
<dbReference type="InterPro" id="IPR052718">
    <property type="entry name" value="NmrA-type_oxidoreductase"/>
</dbReference>